<evidence type="ECO:0000313" key="1">
    <source>
        <dbReference type="EMBL" id="QOY51034.1"/>
    </source>
</evidence>
<dbReference type="InterPro" id="IPR018588">
    <property type="entry name" value="Dihaem_cytochrome-c"/>
</dbReference>
<dbReference type="RefSeq" id="WP_194368149.1">
    <property type="nucleotide sequence ID" value="NZ_CP054492.1"/>
</dbReference>
<name>A0A7S7LUN4_9BACT</name>
<reference evidence="1 2" key="1">
    <citation type="submission" date="2020-05" db="EMBL/GenBank/DDBJ databases">
        <title>Sulfurimonas marisnigri, sp. nov., and Sulfurimonas baltica, sp. nov., manganese oxide reducing chemolithoautotrophs of the class Epsilonproteobacteria isolated from the pelagic redoxclines of the Black and Baltic Seas and emended description of the genus Sulfurimonas.</title>
        <authorList>
            <person name="Henkel J.V."/>
            <person name="Laudan C."/>
            <person name="Werner J."/>
            <person name="Neu T."/>
            <person name="Plewe S."/>
            <person name="Sproer C."/>
            <person name="Bunk B."/>
            <person name="Schulz-Vogt H.N."/>
        </authorList>
    </citation>
    <scope>NUCLEOTIDE SEQUENCE [LARGE SCALE GENOMIC DNA]</scope>
    <source>
        <strain evidence="1 2">GD2</strain>
    </source>
</reference>
<sequence>MQCSHNLENHFGDDASLDEADVLSIKEYLVKNSSDNSSKEASFKILNSMDGNDTIAITKTPYWKERHKDIEVGIFKRKSIGNISNCKACHVNFEQGLLNDKDIKIPKR</sequence>
<evidence type="ECO:0000313" key="2">
    <source>
        <dbReference type="Proteomes" id="UP000593994"/>
    </source>
</evidence>
<dbReference type="KEGG" id="sbal:HUE88_07740"/>
<organism evidence="1 2">
    <name type="scientific">Candidatus Sulfurimonas baltica</name>
    <dbReference type="NCBI Taxonomy" id="2740404"/>
    <lineage>
        <taxon>Bacteria</taxon>
        <taxon>Pseudomonadati</taxon>
        <taxon>Campylobacterota</taxon>
        <taxon>Epsilonproteobacteria</taxon>
        <taxon>Campylobacterales</taxon>
        <taxon>Sulfurimonadaceae</taxon>
        <taxon>Sulfurimonas</taxon>
    </lineage>
</organism>
<keyword evidence="2" id="KW-1185">Reference proteome</keyword>
<dbReference type="EMBL" id="CP054492">
    <property type="protein sequence ID" value="QOY51034.1"/>
    <property type="molecule type" value="Genomic_DNA"/>
</dbReference>
<dbReference type="AlphaFoldDB" id="A0A7S7LUN4"/>
<protein>
    <submittedName>
        <fullName evidence="1">Cytochrome C</fullName>
    </submittedName>
</protein>
<accession>A0A7S7LUN4</accession>
<gene>
    <name evidence="1" type="ORF">HUE88_07740</name>
</gene>
<proteinExistence type="predicted"/>
<dbReference type="Proteomes" id="UP000593994">
    <property type="component" value="Chromosome"/>
</dbReference>
<dbReference type="Pfam" id="PF09626">
    <property type="entry name" value="DHC"/>
    <property type="match status" value="1"/>
</dbReference>